<keyword evidence="8" id="KW-1185">Reference proteome</keyword>
<dbReference type="InterPro" id="IPR039425">
    <property type="entry name" value="RNA_pol_sigma-70-like"/>
</dbReference>
<evidence type="ECO:0000256" key="4">
    <source>
        <dbReference type="ARBA" id="ARBA00023163"/>
    </source>
</evidence>
<proteinExistence type="inferred from homology"/>
<dbReference type="KEGG" id="tcl:Tchl_1330"/>
<evidence type="ECO:0000313" key="8">
    <source>
        <dbReference type="Proteomes" id="UP000185739"/>
    </source>
</evidence>
<evidence type="ECO:0000256" key="2">
    <source>
        <dbReference type="ARBA" id="ARBA00023015"/>
    </source>
</evidence>
<accession>A0A1H5T4I3</accession>
<feature type="domain" description="RNA polymerase sigma factor 70 region 4 type 2" evidence="6">
    <location>
        <begin position="129"/>
        <end position="180"/>
    </location>
</feature>
<evidence type="ECO:0000259" key="6">
    <source>
        <dbReference type="Pfam" id="PF08281"/>
    </source>
</evidence>
<dbReference type="InterPro" id="IPR013324">
    <property type="entry name" value="RNA_pol_sigma_r3/r4-like"/>
</dbReference>
<gene>
    <name evidence="7" type="ORF">Tchl_1330</name>
</gene>
<evidence type="ECO:0000256" key="3">
    <source>
        <dbReference type="ARBA" id="ARBA00023082"/>
    </source>
</evidence>
<protein>
    <submittedName>
        <fullName evidence="7">Sigma factor RpoE-like</fullName>
    </submittedName>
</protein>
<dbReference type="GO" id="GO:0006352">
    <property type="term" value="P:DNA-templated transcription initiation"/>
    <property type="evidence" value="ECO:0007669"/>
    <property type="project" value="InterPro"/>
</dbReference>
<organism evidence="7 8">
    <name type="scientific">Thauera chlorobenzoica</name>
    <dbReference type="NCBI Taxonomy" id="96773"/>
    <lineage>
        <taxon>Bacteria</taxon>
        <taxon>Pseudomonadati</taxon>
        <taxon>Pseudomonadota</taxon>
        <taxon>Betaproteobacteria</taxon>
        <taxon>Rhodocyclales</taxon>
        <taxon>Zoogloeaceae</taxon>
        <taxon>Thauera</taxon>
    </lineage>
</organism>
<name>A0A1H5T4I3_9RHOO</name>
<dbReference type="InterPro" id="IPR013325">
    <property type="entry name" value="RNA_pol_sigma_r2"/>
</dbReference>
<keyword evidence="2" id="KW-0805">Transcription regulation</keyword>
<dbReference type="InterPro" id="IPR013249">
    <property type="entry name" value="RNA_pol_sigma70_r4_t2"/>
</dbReference>
<evidence type="ECO:0000313" key="7">
    <source>
        <dbReference type="EMBL" id="APR04189.1"/>
    </source>
</evidence>
<sequence>MPLAATSSQCPAAGAGVRTLLAAITRHYDELVAHVRQHIGRRGGDRSEAHDVVHDVCVELIETPPRGEIRVPLAFLREVASRRAIDRYRVDRGRRAWVESAAELPEVADDTPYGRDPALLCASREYLRVLVCAIENLPPSCRDVFVMHKIHEFRQAEVAAHLGISLKTVEKHLRIGMARCRQALDEAFADTLDAAA</sequence>
<comment type="similarity">
    <text evidence="1">Belongs to the sigma-70 factor family. ECF subfamily.</text>
</comment>
<dbReference type="AlphaFoldDB" id="A0A1H5T4I3"/>
<evidence type="ECO:0000256" key="1">
    <source>
        <dbReference type="ARBA" id="ARBA00010641"/>
    </source>
</evidence>
<dbReference type="GO" id="GO:0003677">
    <property type="term" value="F:DNA binding"/>
    <property type="evidence" value="ECO:0007669"/>
    <property type="project" value="InterPro"/>
</dbReference>
<reference evidence="7 8" key="1">
    <citation type="submission" date="2016-12" db="EMBL/GenBank/DDBJ databases">
        <title>Complete genome sequence of Thauera chlorobenzoica, a Betaproteobacterium degrading haloaromatics anaerobically to CO2 and halides.</title>
        <authorList>
            <person name="Goris T."/>
            <person name="Mergelsberg M."/>
            <person name="Boll M."/>
        </authorList>
    </citation>
    <scope>NUCLEOTIDE SEQUENCE [LARGE SCALE GENOMIC DNA]</scope>
    <source>
        <strain evidence="7 8">3CB1</strain>
    </source>
</reference>
<dbReference type="PANTHER" id="PTHR43133:SF63">
    <property type="entry name" value="RNA POLYMERASE SIGMA FACTOR FECI-RELATED"/>
    <property type="match status" value="1"/>
</dbReference>
<dbReference type="Pfam" id="PF08281">
    <property type="entry name" value="Sigma70_r4_2"/>
    <property type="match status" value="1"/>
</dbReference>
<feature type="domain" description="RNA polymerase sigma-70 region 2" evidence="5">
    <location>
        <begin position="27"/>
        <end position="90"/>
    </location>
</feature>
<dbReference type="STRING" id="96773.Tchl_1330"/>
<dbReference type="Gene3D" id="1.10.10.10">
    <property type="entry name" value="Winged helix-like DNA-binding domain superfamily/Winged helix DNA-binding domain"/>
    <property type="match status" value="1"/>
</dbReference>
<keyword evidence="3" id="KW-0731">Sigma factor</keyword>
<dbReference type="InterPro" id="IPR014284">
    <property type="entry name" value="RNA_pol_sigma-70_dom"/>
</dbReference>
<dbReference type="Pfam" id="PF04542">
    <property type="entry name" value="Sigma70_r2"/>
    <property type="match status" value="1"/>
</dbReference>
<evidence type="ECO:0000259" key="5">
    <source>
        <dbReference type="Pfam" id="PF04542"/>
    </source>
</evidence>
<dbReference type="SUPFAM" id="SSF88659">
    <property type="entry name" value="Sigma3 and sigma4 domains of RNA polymerase sigma factors"/>
    <property type="match status" value="1"/>
</dbReference>
<dbReference type="NCBIfam" id="TIGR02937">
    <property type="entry name" value="sigma70-ECF"/>
    <property type="match status" value="1"/>
</dbReference>
<dbReference type="SUPFAM" id="SSF88946">
    <property type="entry name" value="Sigma2 domain of RNA polymerase sigma factors"/>
    <property type="match status" value="1"/>
</dbReference>
<dbReference type="EMBL" id="CP018839">
    <property type="protein sequence ID" value="APR04189.1"/>
    <property type="molecule type" value="Genomic_DNA"/>
</dbReference>
<dbReference type="RefSeq" id="WP_075147702.1">
    <property type="nucleotide sequence ID" value="NZ_CP018839.1"/>
</dbReference>
<dbReference type="PANTHER" id="PTHR43133">
    <property type="entry name" value="RNA POLYMERASE ECF-TYPE SIGMA FACTO"/>
    <property type="match status" value="1"/>
</dbReference>
<dbReference type="InterPro" id="IPR007627">
    <property type="entry name" value="RNA_pol_sigma70_r2"/>
</dbReference>
<dbReference type="InterPro" id="IPR036388">
    <property type="entry name" value="WH-like_DNA-bd_sf"/>
</dbReference>
<keyword evidence="4" id="KW-0804">Transcription</keyword>
<dbReference type="Gene3D" id="1.10.1740.10">
    <property type="match status" value="1"/>
</dbReference>
<dbReference type="Proteomes" id="UP000185739">
    <property type="component" value="Chromosome"/>
</dbReference>
<dbReference type="OrthoDB" id="9784272at2"/>
<dbReference type="GO" id="GO:0016987">
    <property type="term" value="F:sigma factor activity"/>
    <property type="evidence" value="ECO:0007669"/>
    <property type="project" value="UniProtKB-KW"/>
</dbReference>